<dbReference type="RefSeq" id="WP_211911372.1">
    <property type="nucleotide sequence ID" value="NZ_CP036498.1"/>
</dbReference>
<organism evidence="6 7">
    <name type="scientific">Tardiphaga alba</name>
    <dbReference type="NCBI Taxonomy" id="340268"/>
    <lineage>
        <taxon>Bacteria</taxon>
        <taxon>Pseudomonadati</taxon>
        <taxon>Pseudomonadota</taxon>
        <taxon>Alphaproteobacteria</taxon>
        <taxon>Hyphomicrobiales</taxon>
        <taxon>Nitrobacteraceae</taxon>
        <taxon>Tardiphaga</taxon>
    </lineage>
</organism>
<keyword evidence="1" id="KW-0805">Transcription regulation</keyword>
<keyword evidence="4" id="KW-0175">Coiled coil</keyword>
<dbReference type="InterPro" id="IPR000551">
    <property type="entry name" value="MerR-type_HTH_dom"/>
</dbReference>
<dbReference type="PROSITE" id="PS00552">
    <property type="entry name" value="HTH_MERR_1"/>
    <property type="match status" value="1"/>
</dbReference>
<evidence type="ECO:0000256" key="2">
    <source>
        <dbReference type="ARBA" id="ARBA00023125"/>
    </source>
</evidence>
<gene>
    <name evidence="6" type="ORF">RPMA_02410</name>
</gene>
<dbReference type="Pfam" id="PF09278">
    <property type="entry name" value="MerR-DNA-bind"/>
    <property type="match status" value="1"/>
</dbReference>
<evidence type="ECO:0000256" key="3">
    <source>
        <dbReference type="ARBA" id="ARBA00023163"/>
    </source>
</evidence>
<feature type="coiled-coil region" evidence="4">
    <location>
        <begin position="91"/>
        <end position="118"/>
    </location>
</feature>
<dbReference type="PANTHER" id="PTHR30204">
    <property type="entry name" value="REDOX-CYCLING DRUG-SENSING TRANSCRIPTIONAL ACTIVATOR SOXR"/>
    <property type="match status" value="1"/>
</dbReference>
<protein>
    <submittedName>
        <fullName evidence="6">MerR family transcriptional regulator</fullName>
    </submittedName>
</protein>
<dbReference type="InterPro" id="IPR009061">
    <property type="entry name" value="DNA-bd_dom_put_sf"/>
</dbReference>
<name>A0ABX8A2R9_9BRAD</name>
<evidence type="ECO:0000313" key="6">
    <source>
        <dbReference type="EMBL" id="QUS37839.1"/>
    </source>
</evidence>
<proteinExistence type="predicted"/>
<dbReference type="CDD" id="cd04785">
    <property type="entry name" value="HTH_CadR-PbrR-like"/>
    <property type="match status" value="1"/>
</dbReference>
<dbReference type="SMART" id="SM00422">
    <property type="entry name" value="HTH_MERR"/>
    <property type="match status" value="1"/>
</dbReference>
<dbReference type="PROSITE" id="PS50937">
    <property type="entry name" value="HTH_MERR_2"/>
    <property type="match status" value="1"/>
</dbReference>
<dbReference type="InterPro" id="IPR047057">
    <property type="entry name" value="MerR_fam"/>
</dbReference>
<feature type="domain" description="HTH merR-type" evidence="5">
    <location>
        <begin position="7"/>
        <end position="76"/>
    </location>
</feature>
<evidence type="ECO:0000256" key="4">
    <source>
        <dbReference type="SAM" id="Coils"/>
    </source>
</evidence>
<keyword evidence="2" id="KW-0238">DNA-binding</keyword>
<keyword evidence="3" id="KW-0804">Transcription</keyword>
<dbReference type="PRINTS" id="PR00040">
    <property type="entry name" value="HTHMERR"/>
</dbReference>
<dbReference type="Gene3D" id="1.10.1660.10">
    <property type="match status" value="1"/>
</dbReference>
<evidence type="ECO:0000259" key="5">
    <source>
        <dbReference type="PROSITE" id="PS50937"/>
    </source>
</evidence>
<dbReference type="SUPFAM" id="SSF46955">
    <property type="entry name" value="Putative DNA-binding domain"/>
    <property type="match status" value="1"/>
</dbReference>
<keyword evidence="7" id="KW-1185">Reference proteome</keyword>
<dbReference type="EMBL" id="CP036498">
    <property type="protein sequence ID" value="QUS37839.1"/>
    <property type="molecule type" value="Genomic_DNA"/>
</dbReference>
<sequence>MASTASKFTIGRLASEADCSVPTVRYYEEIGLLPKAVRGSGGQRVYGLDDLKRLTFIRRCRDFQFTVEQIREFTALADDPTRDCDVARLLAEQHLAVVREKMSELRKLEDDLTFFTQQCASQCSGGPAEKCVIMSDLSAPNCCA</sequence>
<dbReference type="InterPro" id="IPR015358">
    <property type="entry name" value="Tscrpt_reg_MerR_DNA-bd"/>
</dbReference>
<evidence type="ECO:0000313" key="7">
    <source>
        <dbReference type="Proteomes" id="UP000682843"/>
    </source>
</evidence>
<dbReference type="Proteomes" id="UP000682843">
    <property type="component" value="Chromosome"/>
</dbReference>
<dbReference type="Pfam" id="PF00376">
    <property type="entry name" value="MerR"/>
    <property type="match status" value="1"/>
</dbReference>
<dbReference type="PANTHER" id="PTHR30204:SF92">
    <property type="entry name" value="HTH-TYPE TRANSCRIPTIONAL REGULATOR ZNTR"/>
    <property type="match status" value="1"/>
</dbReference>
<evidence type="ECO:0000256" key="1">
    <source>
        <dbReference type="ARBA" id="ARBA00023015"/>
    </source>
</evidence>
<accession>A0ABX8A2R9</accession>
<reference evidence="6 7" key="1">
    <citation type="submission" date="2019-02" db="EMBL/GenBank/DDBJ databases">
        <title>Emended description of the genus Rhodopseudomonas and description of Rhodopseudomonas albus sp. nov., a non-phototrophic, heavy-metal-tolerant bacterium isolated from garden soil.</title>
        <authorList>
            <person name="Bao Z."/>
            <person name="Cao W.W."/>
            <person name="Sato Y."/>
            <person name="Nishizawa T."/>
            <person name="Zhao J."/>
            <person name="Guo Y."/>
            <person name="Ohta H."/>
        </authorList>
    </citation>
    <scope>NUCLEOTIDE SEQUENCE [LARGE SCALE GENOMIC DNA]</scope>
    <source>
        <strain evidence="6 7">SK50-23</strain>
    </source>
</reference>